<reference evidence="2 3" key="1">
    <citation type="submission" date="2020-07" db="EMBL/GenBank/DDBJ databases">
        <title>Bradyrhizobium diversity isolated from nodules of indigenous legumes of Western Australia.</title>
        <authorList>
            <person name="Klepa M.S."/>
        </authorList>
    </citation>
    <scope>NUCLEOTIDE SEQUENCE [LARGE SCALE GENOMIC DNA]</scope>
    <source>
        <strain evidence="2 3">CNPSo 4010</strain>
    </source>
</reference>
<evidence type="ECO:0000313" key="2">
    <source>
        <dbReference type="EMBL" id="MBH5398439.1"/>
    </source>
</evidence>
<keyword evidence="3" id="KW-1185">Reference proteome</keyword>
<evidence type="ECO:0000259" key="1">
    <source>
        <dbReference type="Pfam" id="PF03235"/>
    </source>
</evidence>
<dbReference type="PANTHER" id="PTHR39639">
    <property type="entry name" value="CHROMOSOME 16, WHOLE GENOME SHOTGUN SEQUENCE"/>
    <property type="match status" value="1"/>
</dbReference>
<dbReference type="PANTHER" id="PTHR39639:SF1">
    <property type="entry name" value="DUF262 DOMAIN-CONTAINING PROTEIN"/>
    <property type="match status" value="1"/>
</dbReference>
<comment type="caution">
    <text evidence="2">The sequence shown here is derived from an EMBL/GenBank/DDBJ whole genome shotgun (WGS) entry which is preliminary data.</text>
</comment>
<name>A0ABS0PMJ6_9BRAD</name>
<dbReference type="InterPro" id="IPR004919">
    <property type="entry name" value="GmrSD_N"/>
</dbReference>
<feature type="domain" description="GmrSD restriction endonucleases N-terminal" evidence="1">
    <location>
        <begin position="16"/>
        <end position="160"/>
    </location>
</feature>
<protein>
    <submittedName>
        <fullName evidence="2">DUF262 domain-containing protein</fullName>
    </submittedName>
</protein>
<dbReference type="Pfam" id="PF03235">
    <property type="entry name" value="GmrSD_N"/>
    <property type="match status" value="1"/>
</dbReference>
<dbReference type="Proteomes" id="UP000807370">
    <property type="component" value="Unassembled WGS sequence"/>
</dbReference>
<evidence type="ECO:0000313" key="3">
    <source>
        <dbReference type="Proteomes" id="UP000807370"/>
    </source>
</evidence>
<proteinExistence type="predicted"/>
<gene>
    <name evidence="2" type="ORF">HZZ13_11640</name>
</gene>
<organism evidence="2 3">
    <name type="scientific">Bradyrhizobium agreste</name>
    <dbReference type="NCBI Taxonomy" id="2751811"/>
    <lineage>
        <taxon>Bacteria</taxon>
        <taxon>Pseudomonadati</taxon>
        <taxon>Pseudomonadota</taxon>
        <taxon>Alphaproteobacteria</taxon>
        <taxon>Hyphomicrobiales</taxon>
        <taxon>Nitrobacteraceae</taxon>
        <taxon>Bradyrhizobium</taxon>
    </lineage>
</organism>
<dbReference type="RefSeq" id="WP_197959753.1">
    <property type="nucleotide sequence ID" value="NZ_JACCHP010000007.1"/>
</dbReference>
<dbReference type="EMBL" id="JACCHP010000007">
    <property type="protein sequence ID" value="MBH5398439.1"/>
    <property type="molecule type" value="Genomic_DNA"/>
</dbReference>
<sequence>MLANASPMSVGDFCNDLKANKITINDDYQRNSGLWSSLAKSYFIESILLEFPIPKLFVYARIDLKTKGTIKEIVDGQQRSGALRDFFNNKLRLSQKIDTDRFRGKRYSDLEDDDKSKFLGYSLPIDQFSGVQEAEVREAFTRMNANNVPLNEEEQRNARFQGPFKWFVNSLCKEKRERFLKIGLFSKRDLIRMGDFKLVADLAYLVDNGIHTTKSAQLDAIYKKYNTSFDREGEFQERLGWGIDTYLSMDAFHDPRLAKPYMAYSIISALIDRKYQLAILEQARNLVPEIAAKVDAAPVSLDDLIVALGSPEDSPQLADFVQTTTKTNVDTSRAARMLYFDSALQNLDA</sequence>
<accession>A0ABS0PMJ6</accession>